<dbReference type="Gene3D" id="3.30.420.310">
    <property type="entry name" value="2-keto-3-deoxy-galactonokinase, C-terminal domain"/>
    <property type="match status" value="1"/>
</dbReference>
<dbReference type="RefSeq" id="WP_249300137.1">
    <property type="nucleotide sequence ID" value="NZ_JACRSP010000002.1"/>
</dbReference>
<reference evidence="1" key="1">
    <citation type="submission" date="2020-08" db="EMBL/GenBank/DDBJ databases">
        <title>Genome public.</title>
        <authorList>
            <person name="Liu C."/>
            <person name="Sun Q."/>
        </authorList>
    </citation>
    <scope>NUCLEOTIDE SEQUENCE</scope>
    <source>
        <strain evidence="1">BX7</strain>
    </source>
</reference>
<evidence type="ECO:0000313" key="1">
    <source>
        <dbReference type="EMBL" id="MBC8536357.1"/>
    </source>
</evidence>
<keyword evidence="2" id="KW-1185">Reference proteome</keyword>
<dbReference type="Pfam" id="PF05035">
    <property type="entry name" value="DGOK"/>
    <property type="match status" value="1"/>
</dbReference>
<organism evidence="1 2">
    <name type="scientific">Feifania hominis</name>
    <dbReference type="NCBI Taxonomy" id="2763660"/>
    <lineage>
        <taxon>Bacteria</taxon>
        <taxon>Bacillati</taxon>
        <taxon>Bacillota</taxon>
        <taxon>Clostridia</taxon>
        <taxon>Eubacteriales</taxon>
        <taxon>Feifaniaceae</taxon>
        <taxon>Feifania</taxon>
    </lineage>
</organism>
<dbReference type="InterPro" id="IPR043129">
    <property type="entry name" value="ATPase_NBD"/>
</dbReference>
<dbReference type="AlphaFoldDB" id="A0A926HQH8"/>
<protein>
    <submittedName>
        <fullName evidence="1">2-dehydro-3-deoxygalactonokinase</fullName>
    </submittedName>
</protein>
<gene>
    <name evidence="1" type="ORF">H8695_06570</name>
</gene>
<accession>A0A926HQH8</accession>
<dbReference type="Gene3D" id="3.30.420.300">
    <property type="entry name" value="2-keto-3-deoxy-galactonokinase, substrate binding domain"/>
    <property type="match status" value="1"/>
</dbReference>
<sequence length="335" mass="35417">MSRYVITIDAGTTNTRVHLFDQDFALIASASRPVGVRNTAIDGNSEKLRAAVRDCVRELLEGAALTGAQLQCVLASGMITSNVGLYELPHVAAPAGVDELAAGAKSVLLEDVCPTPIWFIPGVKNFTTPVDTGNFERMDMMRGEEAECLPLIESHRGELPLLLVLPGSHTKFVGVGADGRISACVTSITGELLDVITKNTIIADAVGHGFVTAQSYDRDMVLLGRRTAERVGLGRACFAGRILSQFTQNDAEKIANFILGAVLQNDAAALLGSSALRAGRDATVVVTGKEPLRQAIADVLRDTGAFAQVREERPSDGAPLAALGARMVAQRLGLL</sequence>
<evidence type="ECO:0000313" key="2">
    <source>
        <dbReference type="Proteomes" id="UP000620366"/>
    </source>
</evidence>
<dbReference type="GO" id="GO:0008671">
    <property type="term" value="F:2-dehydro-3-deoxygalactonokinase activity"/>
    <property type="evidence" value="ECO:0007669"/>
    <property type="project" value="InterPro"/>
</dbReference>
<proteinExistence type="predicted"/>
<dbReference type="EMBL" id="JACRSP010000002">
    <property type="protein sequence ID" value="MBC8536357.1"/>
    <property type="molecule type" value="Genomic_DNA"/>
</dbReference>
<name>A0A926HQH8_9FIRM</name>
<dbReference type="Proteomes" id="UP000620366">
    <property type="component" value="Unassembled WGS sequence"/>
</dbReference>
<dbReference type="InterPro" id="IPR042258">
    <property type="entry name" value="DGOK_N"/>
</dbReference>
<dbReference type="InterPro" id="IPR007729">
    <property type="entry name" value="DGOK"/>
</dbReference>
<dbReference type="CDD" id="cd24012">
    <property type="entry name" value="ASKHA_NBD_KDGal-kinase"/>
    <property type="match status" value="1"/>
</dbReference>
<dbReference type="GO" id="GO:0034194">
    <property type="term" value="P:D-galactonate catabolic process"/>
    <property type="evidence" value="ECO:0007669"/>
    <property type="project" value="InterPro"/>
</dbReference>
<dbReference type="SUPFAM" id="SSF53067">
    <property type="entry name" value="Actin-like ATPase domain"/>
    <property type="match status" value="1"/>
</dbReference>
<comment type="caution">
    <text evidence="1">The sequence shown here is derived from an EMBL/GenBank/DDBJ whole genome shotgun (WGS) entry which is preliminary data.</text>
</comment>
<dbReference type="InterPro" id="IPR042257">
    <property type="entry name" value="DGOK_C"/>
</dbReference>